<evidence type="ECO:0000256" key="3">
    <source>
        <dbReference type="ARBA" id="ARBA00023002"/>
    </source>
</evidence>
<name>A0A5N6Z6K8_9EURO</name>
<keyword evidence="2" id="KW-0521">NADP</keyword>
<dbReference type="InterPro" id="IPR008030">
    <property type="entry name" value="NmrA-like"/>
</dbReference>
<evidence type="ECO:0000256" key="2">
    <source>
        <dbReference type="ARBA" id="ARBA00022857"/>
    </source>
</evidence>
<comment type="similarity">
    <text evidence="1">Belongs to the NmrA-type oxidoreductase family. Isoflavone reductase subfamily.</text>
</comment>
<protein>
    <submittedName>
        <fullName evidence="5">NAD(P)-binding protein</fullName>
    </submittedName>
</protein>
<feature type="domain" description="NmrA-like" evidence="4">
    <location>
        <begin position="4"/>
        <end position="272"/>
    </location>
</feature>
<dbReference type="PANTHER" id="PTHR47706:SF4">
    <property type="entry name" value="NMRA-LIKE DOMAIN-CONTAINING PROTEIN"/>
    <property type="match status" value="1"/>
</dbReference>
<evidence type="ECO:0000259" key="4">
    <source>
        <dbReference type="Pfam" id="PF05368"/>
    </source>
</evidence>
<dbReference type="InterPro" id="IPR051609">
    <property type="entry name" value="NmrA/Isoflavone_reductase-like"/>
</dbReference>
<keyword evidence="3" id="KW-0560">Oxidoreductase</keyword>
<organism evidence="5 6">
    <name type="scientific">Aspergillus coremiiformis</name>
    <dbReference type="NCBI Taxonomy" id="138285"/>
    <lineage>
        <taxon>Eukaryota</taxon>
        <taxon>Fungi</taxon>
        <taxon>Dikarya</taxon>
        <taxon>Ascomycota</taxon>
        <taxon>Pezizomycotina</taxon>
        <taxon>Eurotiomycetes</taxon>
        <taxon>Eurotiomycetidae</taxon>
        <taxon>Eurotiales</taxon>
        <taxon>Aspergillaceae</taxon>
        <taxon>Aspergillus</taxon>
        <taxon>Aspergillus subgen. Circumdati</taxon>
    </lineage>
</organism>
<accession>A0A5N6Z6K8</accession>
<evidence type="ECO:0000313" key="6">
    <source>
        <dbReference type="Proteomes" id="UP000327118"/>
    </source>
</evidence>
<gene>
    <name evidence="5" type="ORF">BDV28DRAFT_135393</name>
</gene>
<dbReference type="Gene3D" id="3.90.25.10">
    <property type="entry name" value="UDP-galactose 4-epimerase, domain 1"/>
    <property type="match status" value="1"/>
</dbReference>
<dbReference type="EMBL" id="ML739135">
    <property type="protein sequence ID" value="KAE8352309.1"/>
    <property type="molecule type" value="Genomic_DNA"/>
</dbReference>
<keyword evidence="6" id="KW-1185">Reference proteome</keyword>
<dbReference type="GO" id="GO:0016491">
    <property type="term" value="F:oxidoreductase activity"/>
    <property type="evidence" value="ECO:0007669"/>
    <property type="project" value="UniProtKB-KW"/>
</dbReference>
<evidence type="ECO:0000256" key="1">
    <source>
        <dbReference type="ARBA" id="ARBA00005725"/>
    </source>
</evidence>
<dbReference type="Pfam" id="PF05368">
    <property type="entry name" value="NmrA"/>
    <property type="match status" value="1"/>
</dbReference>
<proteinExistence type="inferred from homology"/>
<dbReference type="PANTHER" id="PTHR47706">
    <property type="entry name" value="NMRA-LIKE FAMILY PROTEIN"/>
    <property type="match status" value="1"/>
</dbReference>
<reference evidence="6" key="1">
    <citation type="submission" date="2019-04" db="EMBL/GenBank/DDBJ databases">
        <title>Friends and foes A comparative genomics studyof 23 Aspergillus species from section Flavi.</title>
        <authorList>
            <consortium name="DOE Joint Genome Institute"/>
            <person name="Kjaerbolling I."/>
            <person name="Vesth T."/>
            <person name="Frisvad J.C."/>
            <person name="Nybo J.L."/>
            <person name="Theobald S."/>
            <person name="Kildgaard S."/>
            <person name="Isbrandt T."/>
            <person name="Kuo A."/>
            <person name="Sato A."/>
            <person name="Lyhne E.K."/>
            <person name="Kogle M.E."/>
            <person name="Wiebenga A."/>
            <person name="Kun R.S."/>
            <person name="Lubbers R.J."/>
            <person name="Makela M.R."/>
            <person name="Barry K."/>
            <person name="Chovatia M."/>
            <person name="Clum A."/>
            <person name="Daum C."/>
            <person name="Haridas S."/>
            <person name="He G."/>
            <person name="LaButti K."/>
            <person name="Lipzen A."/>
            <person name="Mondo S."/>
            <person name="Riley R."/>
            <person name="Salamov A."/>
            <person name="Simmons B.A."/>
            <person name="Magnuson J.K."/>
            <person name="Henrissat B."/>
            <person name="Mortensen U.H."/>
            <person name="Larsen T.O."/>
            <person name="Devries R.P."/>
            <person name="Grigoriev I.V."/>
            <person name="Machida M."/>
            <person name="Baker S.E."/>
            <person name="Andersen M.R."/>
        </authorList>
    </citation>
    <scope>NUCLEOTIDE SEQUENCE [LARGE SCALE GENOMIC DNA]</scope>
    <source>
        <strain evidence="6">CBS 553.77</strain>
    </source>
</reference>
<dbReference type="Proteomes" id="UP000327118">
    <property type="component" value="Unassembled WGS sequence"/>
</dbReference>
<sequence length="308" mass="34693">MVNVAIAGGTGGVGRTILETLQPSTKHRAFVLSRQESKENPNAIAVDYNDIDGLVSVFEKNDIHTVICAFAVEGDSLGTSQMNLIKAATRSQSTKRFIPTGYAIPYPKEALQNLPQLKDHFVALDELRNSGLEWTIFYNGIFLDYYGTPALKSYLKPNVFVLDIANKVAAIPGDGNVPVTFTYTFDLAKFVVAALDLERWEQETRVVGEELTWNQFLALAEEVLETKFEVHYDTVEKLKRLEITELPGHKALYTHFPKAPFQQFMSIFEYFTTDGSSHVQRAGSLNERFPELTLLSARELLEKYWKGK</sequence>
<dbReference type="OrthoDB" id="10000533at2759"/>
<dbReference type="AlphaFoldDB" id="A0A5N6Z6K8"/>
<dbReference type="InterPro" id="IPR036291">
    <property type="entry name" value="NAD(P)-bd_dom_sf"/>
</dbReference>
<dbReference type="Gene3D" id="3.40.50.720">
    <property type="entry name" value="NAD(P)-binding Rossmann-like Domain"/>
    <property type="match status" value="1"/>
</dbReference>
<evidence type="ECO:0000313" key="5">
    <source>
        <dbReference type="EMBL" id="KAE8352309.1"/>
    </source>
</evidence>
<dbReference type="SUPFAM" id="SSF51735">
    <property type="entry name" value="NAD(P)-binding Rossmann-fold domains"/>
    <property type="match status" value="1"/>
</dbReference>